<reference evidence="1" key="1">
    <citation type="journal article" date="2020" name="Ecol. Evol.">
        <title>Genome structure and content of the rice root-knot nematode (Meloidogyne graminicola).</title>
        <authorList>
            <person name="Phan N.T."/>
            <person name="Danchin E.G.J."/>
            <person name="Klopp C."/>
            <person name="Perfus-Barbeoch L."/>
            <person name="Kozlowski D.K."/>
            <person name="Koutsovoulos G.D."/>
            <person name="Lopez-Roques C."/>
            <person name="Bouchez O."/>
            <person name="Zahm M."/>
            <person name="Besnard G."/>
            <person name="Bellafiore S."/>
        </authorList>
    </citation>
    <scope>NUCLEOTIDE SEQUENCE</scope>
    <source>
        <strain evidence="1">VN-18</strain>
    </source>
</reference>
<proteinExistence type="predicted"/>
<accession>A0A8S9ZBX8</accession>
<organism evidence="1 2">
    <name type="scientific">Meloidogyne graminicola</name>
    <dbReference type="NCBI Taxonomy" id="189291"/>
    <lineage>
        <taxon>Eukaryota</taxon>
        <taxon>Metazoa</taxon>
        <taxon>Ecdysozoa</taxon>
        <taxon>Nematoda</taxon>
        <taxon>Chromadorea</taxon>
        <taxon>Rhabditida</taxon>
        <taxon>Tylenchina</taxon>
        <taxon>Tylenchomorpha</taxon>
        <taxon>Tylenchoidea</taxon>
        <taxon>Meloidogynidae</taxon>
        <taxon>Meloidogyninae</taxon>
        <taxon>Meloidogyne</taxon>
    </lineage>
</organism>
<comment type="caution">
    <text evidence="1">The sequence shown here is derived from an EMBL/GenBank/DDBJ whole genome shotgun (WGS) entry which is preliminary data.</text>
</comment>
<protein>
    <submittedName>
        <fullName evidence="1">Uncharacterized protein</fullName>
    </submittedName>
</protein>
<evidence type="ECO:0000313" key="1">
    <source>
        <dbReference type="EMBL" id="KAF7626913.1"/>
    </source>
</evidence>
<feature type="non-terminal residue" evidence="1">
    <location>
        <position position="1"/>
    </location>
</feature>
<name>A0A8S9ZBX8_9BILA</name>
<dbReference type="AlphaFoldDB" id="A0A8S9ZBX8"/>
<dbReference type="OrthoDB" id="5920712at2759"/>
<keyword evidence="2" id="KW-1185">Reference proteome</keyword>
<dbReference type="EMBL" id="JABEBT010000174">
    <property type="protein sequence ID" value="KAF7626913.1"/>
    <property type="molecule type" value="Genomic_DNA"/>
</dbReference>
<evidence type="ECO:0000313" key="2">
    <source>
        <dbReference type="Proteomes" id="UP000605970"/>
    </source>
</evidence>
<sequence>TIYIYKIIYLLFVHSKWTYTKIGTIQRRLAWPLRKDDTQIREAFQIFFKIFKFNLIIFINVKNNFKNIKDYKEYFLIFYLFFL</sequence>
<dbReference type="Proteomes" id="UP000605970">
    <property type="component" value="Unassembled WGS sequence"/>
</dbReference>
<gene>
    <name evidence="1" type="ORF">Mgra_00009685</name>
</gene>